<feature type="region of interest" description="Disordered" evidence="3">
    <location>
        <begin position="114"/>
        <end position="178"/>
    </location>
</feature>
<dbReference type="Gene3D" id="4.10.240.10">
    <property type="entry name" value="Zn(2)-C6 fungal-type DNA-binding domain"/>
    <property type="match status" value="1"/>
</dbReference>
<sequence>MNSQSPAERVRHSSSVADVVSAALTEPPKKKRQRVHYSCSECHRRKHKVRLLLTQCDRKIPCQPCIDRGTAELCHPYGEGDQFGNLHERVRRLEVLLQGLASDHKNVERHLASLDHETPQRPGPAVQDASNTSSGAASESEDTAGPSALYGMEREELKRLESSREAVDRKPGGEMLSDHGSSWYGELALPSMSQRAVYAEVDGEQLEVKSSIPRSPASVCIDRLIAEGGANPNCVRSLMEMLPPKEECDMLMQTYFCELNYIILPIHERTFRLLYEELIDFWFGAPARREQGEGARLLPFLTIVYFFFAHAALSLPEEDFSDEETVRKAMHFFHAGRRTLEVSSYIRGDHIDLVLANVLASKFCIMLRRTTQVWMYIGAAVRGAHSIGLHRDGSKLGLDQVTTERRRRVWATVYHWEKVISILVARPSAVRDAHCDTLPPSDVQLHEMNAAAPALPSTGYVAATRPSPLLFLPMRYALGRLMGQIGDLYQNLQSPVKHEDVMRLDRDLEAFRESLPSFYRMPDQPGVELDLDAESPWLPFHRFLIQVELNFTRITLHRPYVLRSDPKYRRSREIAFEVAYTDRLARQAFDRAVPKRSRARTCKLGGLYRLFNTVLIFGIMLLLERDPGRAAEQRAFLEEFVEQNSGRTDLCSRREVKIVQMFLARADERRATHGVPRRASHPGARGAPGPAPAPRMATAPAQPQAPRWEDNEFAQSFLTNLGGFNKALSLFPPSIANETPLQHNNLYTAPPLSLDVNGLDLFRPSGDVSQPVDPASFDQRLAAYDDTLDPYSLSFSGVLPPGDSSHTPGIFPGFQPFAPLDPYATTPKPAEGYVGGEPAPPMDAGIMPWGGLINAIVPPSP</sequence>
<feature type="region of interest" description="Disordered" evidence="3">
    <location>
        <begin position="1"/>
        <end position="30"/>
    </location>
</feature>
<feature type="compositionally biased region" description="Low complexity" evidence="3">
    <location>
        <begin position="13"/>
        <end position="23"/>
    </location>
</feature>
<dbReference type="PANTHER" id="PTHR31001:SF87">
    <property type="entry name" value="COL-21"/>
    <property type="match status" value="1"/>
</dbReference>
<feature type="domain" description="Xylanolytic transcriptional activator regulatory" evidence="4">
    <location>
        <begin position="373"/>
        <end position="446"/>
    </location>
</feature>
<feature type="region of interest" description="Disordered" evidence="3">
    <location>
        <begin position="670"/>
        <end position="707"/>
    </location>
</feature>
<dbReference type="Pfam" id="PF04082">
    <property type="entry name" value="Fungal_trans"/>
    <property type="match status" value="1"/>
</dbReference>
<keyword evidence="2" id="KW-0539">Nucleus</keyword>
<evidence type="ECO:0000256" key="2">
    <source>
        <dbReference type="ARBA" id="ARBA00023242"/>
    </source>
</evidence>
<dbReference type="EMBL" id="CP119941">
    <property type="protein sequence ID" value="WFD04311.1"/>
    <property type="molecule type" value="Genomic_DNA"/>
</dbReference>
<dbReference type="AlphaFoldDB" id="A0AAF0IXP3"/>
<dbReference type="GO" id="GO:0006351">
    <property type="term" value="P:DNA-templated transcription"/>
    <property type="evidence" value="ECO:0007669"/>
    <property type="project" value="InterPro"/>
</dbReference>
<dbReference type="CDD" id="cd12148">
    <property type="entry name" value="fungal_TF_MHR"/>
    <property type="match status" value="1"/>
</dbReference>
<feature type="compositionally biased region" description="Polar residues" evidence="3">
    <location>
        <begin position="128"/>
        <end position="137"/>
    </location>
</feature>
<evidence type="ECO:0000256" key="1">
    <source>
        <dbReference type="ARBA" id="ARBA00004123"/>
    </source>
</evidence>
<dbReference type="PANTHER" id="PTHR31001">
    <property type="entry name" value="UNCHARACTERIZED TRANSCRIPTIONAL REGULATORY PROTEIN"/>
    <property type="match status" value="1"/>
</dbReference>
<protein>
    <recommendedName>
        <fullName evidence="4">Xylanolytic transcriptional activator regulatory domain-containing protein</fullName>
    </recommendedName>
</protein>
<dbReference type="Proteomes" id="UP001214603">
    <property type="component" value="Chromosome 8"/>
</dbReference>
<proteinExistence type="predicted"/>
<feature type="compositionally biased region" description="Low complexity" evidence="3">
    <location>
        <begin position="681"/>
        <end position="706"/>
    </location>
</feature>
<evidence type="ECO:0000313" key="6">
    <source>
        <dbReference type="Proteomes" id="UP001214603"/>
    </source>
</evidence>
<keyword evidence="6" id="KW-1185">Reference proteome</keyword>
<dbReference type="GO" id="GO:0003677">
    <property type="term" value="F:DNA binding"/>
    <property type="evidence" value="ECO:0007669"/>
    <property type="project" value="InterPro"/>
</dbReference>
<accession>A0AAF0IXP3</accession>
<dbReference type="InterPro" id="IPR007219">
    <property type="entry name" value="XnlR_reg_dom"/>
</dbReference>
<feature type="compositionally biased region" description="Basic and acidic residues" evidence="3">
    <location>
        <begin position="152"/>
        <end position="172"/>
    </location>
</feature>
<gene>
    <name evidence="5" type="ORF">MOBT1_003018</name>
</gene>
<dbReference type="InterPro" id="IPR036864">
    <property type="entry name" value="Zn2-C6_fun-type_DNA-bd_sf"/>
</dbReference>
<dbReference type="GO" id="GO:0005634">
    <property type="term" value="C:nucleus"/>
    <property type="evidence" value="ECO:0007669"/>
    <property type="project" value="UniProtKB-SubCell"/>
</dbReference>
<evidence type="ECO:0000313" key="5">
    <source>
        <dbReference type="EMBL" id="WFD04311.1"/>
    </source>
</evidence>
<reference evidence="5" key="1">
    <citation type="submission" date="2023-03" db="EMBL/GenBank/DDBJ databases">
        <title>Mating type loci evolution in Malassezia.</title>
        <authorList>
            <person name="Coelho M.A."/>
        </authorList>
    </citation>
    <scope>NUCLEOTIDE SEQUENCE</scope>
    <source>
        <strain evidence="5">CBS 7876</strain>
    </source>
</reference>
<evidence type="ECO:0000256" key="3">
    <source>
        <dbReference type="SAM" id="MobiDB-lite"/>
    </source>
</evidence>
<organism evidence="5 6">
    <name type="scientific">Malassezia obtusa</name>
    <dbReference type="NCBI Taxonomy" id="76774"/>
    <lineage>
        <taxon>Eukaryota</taxon>
        <taxon>Fungi</taxon>
        <taxon>Dikarya</taxon>
        <taxon>Basidiomycota</taxon>
        <taxon>Ustilaginomycotina</taxon>
        <taxon>Malasseziomycetes</taxon>
        <taxon>Malasseziales</taxon>
        <taxon>Malasseziaceae</taxon>
        <taxon>Malassezia</taxon>
    </lineage>
</organism>
<dbReference type="GO" id="GO:0000981">
    <property type="term" value="F:DNA-binding transcription factor activity, RNA polymerase II-specific"/>
    <property type="evidence" value="ECO:0007669"/>
    <property type="project" value="InterPro"/>
</dbReference>
<dbReference type="InterPro" id="IPR050613">
    <property type="entry name" value="Sec_Metabolite_Reg"/>
</dbReference>
<comment type="subcellular location">
    <subcellularLocation>
        <location evidence="1">Nucleus</location>
    </subcellularLocation>
</comment>
<name>A0AAF0IXP3_9BASI</name>
<dbReference type="SMART" id="SM00906">
    <property type="entry name" value="Fungal_trans"/>
    <property type="match status" value="1"/>
</dbReference>
<dbReference type="GO" id="GO:0008270">
    <property type="term" value="F:zinc ion binding"/>
    <property type="evidence" value="ECO:0007669"/>
    <property type="project" value="InterPro"/>
</dbReference>
<evidence type="ECO:0000259" key="4">
    <source>
        <dbReference type="SMART" id="SM00906"/>
    </source>
</evidence>